<feature type="domain" description="Haemolysin activator HlyB C-terminal" evidence="4">
    <location>
        <begin position="225"/>
        <end position="544"/>
    </location>
</feature>
<organism evidence="6 7">
    <name type="scientific">Gloeothece citriformis (strain PCC 7424)</name>
    <name type="common">Cyanothece sp. (strain PCC 7424)</name>
    <dbReference type="NCBI Taxonomy" id="65393"/>
    <lineage>
        <taxon>Bacteria</taxon>
        <taxon>Bacillati</taxon>
        <taxon>Cyanobacteriota</taxon>
        <taxon>Cyanophyceae</taxon>
        <taxon>Oscillatoriophycideae</taxon>
        <taxon>Chroococcales</taxon>
        <taxon>Aphanothecaceae</taxon>
        <taxon>Gloeothece</taxon>
        <taxon>Gloeothece citriformis</taxon>
    </lineage>
</organism>
<dbReference type="GO" id="GO:0008320">
    <property type="term" value="F:protein transmembrane transporter activity"/>
    <property type="evidence" value="ECO:0007669"/>
    <property type="project" value="TreeGrafter"/>
</dbReference>
<evidence type="ECO:0000313" key="7">
    <source>
        <dbReference type="Proteomes" id="UP000002384"/>
    </source>
</evidence>
<protein>
    <submittedName>
        <fullName evidence="6">Polypeptide-transport-associated domain protein ShlB-type</fullName>
    </submittedName>
</protein>
<dbReference type="Pfam" id="PF08479">
    <property type="entry name" value="POTRA_2"/>
    <property type="match status" value="1"/>
</dbReference>
<accession>B7KAW3</accession>
<dbReference type="InterPro" id="IPR013686">
    <property type="entry name" value="Polypept-transport_assoc_ShlB"/>
</dbReference>
<keyword evidence="3" id="KW-0998">Cell outer membrane</keyword>
<evidence type="ECO:0000259" key="5">
    <source>
        <dbReference type="Pfam" id="PF08479"/>
    </source>
</evidence>
<dbReference type="Gene3D" id="2.40.160.50">
    <property type="entry name" value="membrane protein fhac: a member of the omp85/tpsb transporter family"/>
    <property type="match status" value="1"/>
</dbReference>
<reference evidence="7" key="1">
    <citation type="journal article" date="2011" name="MBio">
        <title>Novel metabolic attributes of the genus Cyanothece, comprising a group of unicellular nitrogen-fixing Cyanobacteria.</title>
        <authorList>
            <person name="Bandyopadhyay A."/>
            <person name="Elvitigala T."/>
            <person name="Welsh E."/>
            <person name="Stockel J."/>
            <person name="Liberton M."/>
            <person name="Min H."/>
            <person name="Sherman L.A."/>
            <person name="Pakrasi H.B."/>
        </authorList>
    </citation>
    <scope>NUCLEOTIDE SEQUENCE [LARGE SCALE GENOMIC DNA]</scope>
    <source>
        <strain evidence="7">PCC 7424</strain>
    </source>
</reference>
<dbReference type="eggNOG" id="COG2831">
    <property type="taxonomic scope" value="Bacteria"/>
</dbReference>
<dbReference type="PANTHER" id="PTHR34597">
    <property type="entry name" value="SLR1661 PROTEIN"/>
    <property type="match status" value="1"/>
</dbReference>
<evidence type="ECO:0000256" key="1">
    <source>
        <dbReference type="ARBA" id="ARBA00022452"/>
    </source>
</evidence>
<dbReference type="AlphaFoldDB" id="B7KAW3"/>
<dbReference type="OrthoDB" id="596066at2"/>
<dbReference type="GO" id="GO:0098046">
    <property type="term" value="C:type V protein secretion system complex"/>
    <property type="evidence" value="ECO:0007669"/>
    <property type="project" value="TreeGrafter"/>
</dbReference>
<evidence type="ECO:0000256" key="3">
    <source>
        <dbReference type="ARBA" id="ARBA00023237"/>
    </source>
</evidence>
<proteinExistence type="predicted"/>
<dbReference type="KEGG" id="cyc:PCC7424_1635"/>
<evidence type="ECO:0000313" key="6">
    <source>
        <dbReference type="EMBL" id="ACK70073.1"/>
    </source>
</evidence>
<keyword evidence="2" id="KW-0812">Transmembrane</keyword>
<dbReference type="STRING" id="65393.PCC7424_1635"/>
<dbReference type="PANTHER" id="PTHR34597:SF1">
    <property type="entry name" value="HEME_HEMOPEXIN TRANSPORTER PROTEIN HUXB"/>
    <property type="match status" value="1"/>
</dbReference>
<dbReference type="GO" id="GO:0046819">
    <property type="term" value="P:protein secretion by the type V secretion system"/>
    <property type="evidence" value="ECO:0007669"/>
    <property type="project" value="TreeGrafter"/>
</dbReference>
<dbReference type="HOGENOM" id="CLU_021521_0_0_3"/>
<evidence type="ECO:0000259" key="4">
    <source>
        <dbReference type="Pfam" id="PF03865"/>
    </source>
</evidence>
<dbReference type="Gene3D" id="3.10.20.310">
    <property type="entry name" value="membrane protein fhac"/>
    <property type="match status" value="1"/>
</dbReference>
<dbReference type="InterPro" id="IPR005565">
    <property type="entry name" value="Hemolysn_activator_HlyB_C"/>
</dbReference>
<name>B7KAW3_GLOC7</name>
<keyword evidence="1" id="KW-1134">Transmembrane beta strand</keyword>
<keyword evidence="7" id="KW-1185">Reference proteome</keyword>
<feature type="domain" description="Polypeptide-transport-associated ShlB-type" evidence="5">
    <location>
        <begin position="82"/>
        <end position="153"/>
    </location>
</feature>
<dbReference type="Proteomes" id="UP000002384">
    <property type="component" value="Chromosome"/>
</dbReference>
<dbReference type="EMBL" id="CP001291">
    <property type="protein sequence ID" value="ACK70073.1"/>
    <property type="molecule type" value="Genomic_DNA"/>
</dbReference>
<keyword evidence="1" id="KW-0472">Membrane</keyword>
<evidence type="ECO:0000256" key="2">
    <source>
        <dbReference type="ARBA" id="ARBA00022692"/>
    </source>
</evidence>
<dbReference type="Pfam" id="PF03865">
    <property type="entry name" value="ShlB"/>
    <property type="match status" value="1"/>
</dbReference>
<sequence>MKTIQLQKKRHWQKGVLVSACLVTMGLISEKTQGLAYAIPGSPDIFRLKNQEKKFSDSIANFPLNSPEIIGQNNNNKTPILIEKVQVEGSTVFTSEDFAPIIQPIEGKTVTQQQLREVVSAITQLYINEGYLNSRAVLVGISDGVAVIAISEGTIGNIEIEGTTRLQNYVRSRIELGIGTPLNARKLEDQLRLLRSDPLFKNVQATLQPPQEDTPVTPGEEKARSTLVVTVTEADPFAGSVGADNYSPPSIGATRFNLNLLYRNLTGIGDQIATSYRPRFETWDGTYSLDLAYRAPLNPMDGAITFNALIERNRVIQGVENIDLLNIGGNSERYTLDYRQPLKRTTREELALSTGFSYYNGRTFLDDEPFPFGFGPNDQGVTITSVFTFGQEYIRRQRTGAWGVRSQFRFGTGLFEATDNNDRIPDGYFFTWLGQVQRLQVINPDNVLIIQLDLQLTPDTLLPSEQFVIGGAQSVRGYRQNVMAGDNGARFSIEDRITLVRDEQENPVFILAPFFDLGAIWNSEDNPNRIVASQTVIAGLGLGVIWQPIEKLNIRLDYAPPLMDLNIRRDNVQDDGFYFSINYGF</sequence>
<dbReference type="InterPro" id="IPR051544">
    <property type="entry name" value="TPS_OM_transporter"/>
</dbReference>
<dbReference type="RefSeq" id="WP_012599017.1">
    <property type="nucleotide sequence ID" value="NC_011729.1"/>
</dbReference>
<gene>
    <name evidence="6" type="ordered locus">PCC7424_1635</name>
</gene>